<feature type="signal peptide" evidence="3">
    <location>
        <begin position="1"/>
        <end position="33"/>
    </location>
</feature>
<feature type="transmembrane region" description="Helical" evidence="2">
    <location>
        <begin position="57"/>
        <end position="83"/>
    </location>
</feature>
<feature type="region of interest" description="Disordered" evidence="1">
    <location>
        <begin position="100"/>
        <end position="122"/>
    </location>
</feature>
<evidence type="ECO:0000313" key="4">
    <source>
        <dbReference type="EMBL" id="MCX3059985.1"/>
    </source>
</evidence>
<evidence type="ECO:0000256" key="2">
    <source>
        <dbReference type="SAM" id="Phobius"/>
    </source>
</evidence>
<comment type="caution">
    <text evidence="4">The sequence shown here is derived from an EMBL/GenBank/DDBJ whole genome shotgun (WGS) entry which is preliminary data.</text>
</comment>
<keyword evidence="2" id="KW-1133">Transmembrane helix</keyword>
<dbReference type="RefSeq" id="WP_266598224.1">
    <property type="nucleotide sequence ID" value="NZ_JAPHNL010000079.1"/>
</dbReference>
<keyword evidence="2" id="KW-0472">Membrane</keyword>
<evidence type="ECO:0000256" key="3">
    <source>
        <dbReference type="SAM" id="SignalP"/>
    </source>
</evidence>
<dbReference type="EMBL" id="JAPHNL010000079">
    <property type="protein sequence ID" value="MCX3059985.1"/>
    <property type="molecule type" value="Genomic_DNA"/>
</dbReference>
<organism evidence="4 5">
    <name type="scientific">Streptomyces beihaiensis</name>
    <dbReference type="NCBI Taxonomy" id="2984495"/>
    <lineage>
        <taxon>Bacteria</taxon>
        <taxon>Bacillati</taxon>
        <taxon>Actinomycetota</taxon>
        <taxon>Actinomycetes</taxon>
        <taxon>Kitasatosporales</taxon>
        <taxon>Streptomycetaceae</taxon>
        <taxon>Streptomyces</taxon>
    </lineage>
</organism>
<keyword evidence="3" id="KW-0732">Signal</keyword>
<dbReference type="Proteomes" id="UP001163064">
    <property type="component" value="Unassembled WGS sequence"/>
</dbReference>
<proteinExistence type="predicted"/>
<protein>
    <submittedName>
        <fullName evidence="4">Uncharacterized protein</fullName>
    </submittedName>
</protein>
<reference evidence="4" key="1">
    <citation type="submission" date="2022-10" db="EMBL/GenBank/DDBJ databases">
        <title>Streptomyces beihaiensis sp. nov., a chitin degrading actinobacterium, isolated from shrimp pond soil.</title>
        <authorList>
            <person name="Xie J."/>
            <person name="Shen N."/>
        </authorList>
    </citation>
    <scope>NUCLEOTIDE SEQUENCE</scope>
    <source>
        <strain evidence="4">GXMU-J5</strain>
    </source>
</reference>
<sequence>MSGGRTARVAARIGACGAAAAAVLLLAPQEASACAVGIGYAPNISVGDVMRHRTCSAGTSATGSLVVDLLAVAALAVAGVLVLRSAGRALSAAGAAAAAASPGGAAGFGPPPQMPGPGATDAQRQALTDYLYWAGVLPSTGGPHSASS</sequence>
<feature type="chain" id="PRO_5046154115" evidence="3">
    <location>
        <begin position="34"/>
        <end position="148"/>
    </location>
</feature>
<accession>A0ABT3TT71</accession>
<keyword evidence="5" id="KW-1185">Reference proteome</keyword>
<evidence type="ECO:0000256" key="1">
    <source>
        <dbReference type="SAM" id="MobiDB-lite"/>
    </source>
</evidence>
<gene>
    <name evidence="4" type="ORF">OFY01_09460</name>
</gene>
<evidence type="ECO:0000313" key="5">
    <source>
        <dbReference type="Proteomes" id="UP001163064"/>
    </source>
</evidence>
<name>A0ABT3TT71_9ACTN</name>
<keyword evidence="2" id="KW-0812">Transmembrane</keyword>